<evidence type="ECO:0000313" key="1">
    <source>
        <dbReference type="EMBL" id="MFC4769028.1"/>
    </source>
</evidence>
<gene>
    <name evidence="1" type="ORF">ACFO8Q_16960</name>
</gene>
<evidence type="ECO:0000313" key="2">
    <source>
        <dbReference type="Proteomes" id="UP001596002"/>
    </source>
</evidence>
<reference evidence="2" key="1">
    <citation type="journal article" date="2019" name="Int. J. Syst. Evol. Microbiol.">
        <title>The Global Catalogue of Microorganisms (GCM) 10K type strain sequencing project: providing services to taxonomists for standard genome sequencing and annotation.</title>
        <authorList>
            <consortium name="The Broad Institute Genomics Platform"/>
            <consortium name="The Broad Institute Genome Sequencing Center for Infectious Disease"/>
            <person name="Wu L."/>
            <person name="Ma J."/>
        </authorList>
    </citation>
    <scope>NUCLEOTIDE SEQUENCE [LARGE SCALE GENOMIC DNA]</scope>
    <source>
        <strain evidence="2">WYCCWR 12678</strain>
    </source>
</reference>
<dbReference type="RefSeq" id="WP_380027081.1">
    <property type="nucleotide sequence ID" value="NZ_JBHSHC010000115.1"/>
</dbReference>
<proteinExistence type="predicted"/>
<sequence length="277" mass="30818">MKHVFTLFFVLVLVSGCTSPKVEQAYQPPIAITESKTEKQVDPKVEKQVDSKNVAQSIWSGTWTRSLNSNGAILSISNENSTSFDFSIEASSGGNTGNIKGNAVKKGNTAIYESGDNCTITFNLIGETIKVDQNQGCLSHVGMGVTFSGTYQKGEEKEKKSDLVQLGVLKNHDQDQKFKELVGDDYNLFIERFQIISEPKNVDAFDATVKSGSVKGLYTVMEAIVMSDSKGKFWAALIDDKQVKYYTNDNSYKTKLPKTIEEWRQGFKNLPIIYMKK</sequence>
<dbReference type="EMBL" id="JBHSHC010000115">
    <property type="protein sequence ID" value="MFC4769028.1"/>
    <property type="molecule type" value="Genomic_DNA"/>
</dbReference>
<dbReference type="Proteomes" id="UP001596002">
    <property type="component" value="Unassembled WGS sequence"/>
</dbReference>
<organism evidence="1 2">
    <name type="scientific">Effusibacillus consociatus</name>
    <dbReference type="NCBI Taxonomy" id="1117041"/>
    <lineage>
        <taxon>Bacteria</taxon>
        <taxon>Bacillati</taxon>
        <taxon>Bacillota</taxon>
        <taxon>Bacilli</taxon>
        <taxon>Bacillales</taxon>
        <taxon>Alicyclobacillaceae</taxon>
        <taxon>Effusibacillus</taxon>
    </lineage>
</organism>
<name>A0ABV9Q5G7_9BACL</name>
<protein>
    <submittedName>
        <fullName evidence="1">Uncharacterized protein</fullName>
    </submittedName>
</protein>
<accession>A0ABV9Q5G7</accession>
<dbReference type="PROSITE" id="PS51257">
    <property type="entry name" value="PROKAR_LIPOPROTEIN"/>
    <property type="match status" value="1"/>
</dbReference>
<keyword evidence="2" id="KW-1185">Reference proteome</keyword>
<comment type="caution">
    <text evidence="1">The sequence shown here is derived from an EMBL/GenBank/DDBJ whole genome shotgun (WGS) entry which is preliminary data.</text>
</comment>